<feature type="domain" description="Penicillin-binding protein dimerisation" evidence="6">
    <location>
        <begin position="164"/>
        <end position="327"/>
    </location>
</feature>
<evidence type="ECO:0000256" key="3">
    <source>
        <dbReference type="ARBA" id="ARBA00023136"/>
    </source>
</evidence>
<dbReference type="SUPFAM" id="SSF56601">
    <property type="entry name" value="beta-lactamase/transpeptidase-like"/>
    <property type="match status" value="1"/>
</dbReference>
<name>A0AAU8HTL0_9FIRM</name>
<reference evidence="8" key="1">
    <citation type="journal article" date="2018" name="Antonie Van Leeuwenhoek">
        <title>Proteinivorax hydrogeniformans sp. nov., an anaerobic, haloalkaliphilic bacterium fermenting proteinaceous compounds with high hydrogen production.</title>
        <authorList>
            <person name="Boltyanskaya Y."/>
            <person name="Detkova E."/>
            <person name="Pimenov N."/>
            <person name="Kevbrin V."/>
        </authorList>
    </citation>
    <scope>NUCLEOTIDE SEQUENCE</scope>
    <source>
        <strain evidence="8">Z-710</strain>
    </source>
</reference>
<dbReference type="PANTHER" id="PTHR30627:SF25">
    <property type="entry name" value="PENICILLIN-BINDING PROTEIN 3"/>
    <property type="match status" value="1"/>
</dbReference>
<evidence type="ECO:0000256" key="1">
    <source>
        <dbReference type="ARBA" id="ARBA00004370"/>
    </source>
</evidence>
<feature type="chain" id="PRO_5043975404" evidence="4">
    <location>
        <begin position="21"/>
        <end position="674"/>
    </location>
</feature>
<dbReference type="Pfam" id="PF03717">
    <property type="entry name" value="PBP_dimer"/>
    <property type="match status" value="1"/>
</dbReference>
<keyword evidence="4" id="KW-0732">Signal</keyword>
<dbReference type="EMBL" id="CP159485">
    <property type="protein sequence ID" value="XCI28527.1"/>
    <property type="molecule type" value="Genomic_DNA"/>
</dbReference>
<dbReference type="PROSITE" id="PS51257">
    <property type="entry name" value="PROKAR_LIPOPROTEIN"/>
    <property type="match status" value="1"/>
</dbReference>
<comment type="subcellular location">
    <subcellularLocation>
        <location evidence="1">Membrane</location>
    </subcellularLocation>
</comment>
<accession>A0AAU8HTL0</accession>
<dbReference type="GO" id="GO:0071972">
    <property type="term" value="F:peptidoglycan L,D-transpeptidase activity"/>
    <property type="evidence" value="ECO:0007669"/>
    <property type="project" value="TreeGrafter"/>
</dbReference>
<dbReference type="InterPro" id="IPR005311">
    <property type="entry name" value="PBP_dimer"/>
</dbReference>
<dbReference type="InterPro" id="IPR032710">
    <property type="entry name" value="NTF2-like_dom_sf"/>
</dbReference>
<dbReference type="SUPFAM" id="SSF54427">
    <property type="entry name" value="NTF2-like"/>
    <property type="match status" value="1"/>
</dbReference>
<dbReference type="Gene3D" id="3.30.1390.30">
    <property type="entry name" value="Penicillin-binding protein 2a, domain 3"/>
    <property type="match status" value="1"/>
</dbReference>
<protein>
    <submittedName>
        <fullName evidence="8">Penicillin-binding transpeptidase domain-containing protein</fullName>
    </submittedName>
</protein>
<dbReference type="Gene3D" id="3.10.450.100">
    <property type="entry name" value="NTF2-like, domain 1"/>
    <property type="match status" value="1"/>
</dbReference>
<dbReference type="Pfam" id="PF05223">
    <property type="entry name" value="MecA_N"/>
    <property type="match status" value="1"/>
</dbReference>
<gene>
    <name evidence="8" type="ORF">PRVXH_002488</name>
</gene>
<dbReference type="AlphaFoldDB" id="A0AAU8HTL0"/>
<proteinExistence type="inferred from homology"/>
<dbReference type="Gene3D" id="3.40.710.10">
    <property type="entry name" value="DD-peptidase/beta-lactamase superfamily"/>
    <property type="match status" value="1"/>
</dbReference>
<evidence type="ECO:0000256" key="4">
    <source>
        <dbReference type="SAM" id="SignalP"/>
    </source>
</evidence>
<dbReference type="InterPro" id="IPR001460">
    <property type="entry name" value="PCN-bd_Tpept"/>
</dbReference>
<comment type="similarity">
    <text evidence="2">Belongs to the transpeptidase family.</text>
</comment>
<evidence type="ECO:0000256" key="2">
    <source>
        <dbReference type="ARBA" id="ARBA00007171"/>
    </source>
</evidence>
<dbReference type="PANTHER" id="PTHR30627">
    <property type="entry name" value="PEPTIDOGLYCAN D,D-TRANSPEPTIDASE"/>
    <property type="match status" value="1"/>
</dbReference>
<organism evidence="8">
    <name type="scientific">Proteinivorax hydrogeniformans</name>
    <dbReference type="NCBI Taxonomy" id="1826727"/>
    <lineage>
        <taxon>Bacteria</taxon>
        <taxon>Bacillati</taxon>
        <taxon>Bacillota</taxon>
        <taxon>Clostridia</taxon>
        <taxon>Eubacteriales</taxon>
        <taxon>Proteinivoracaceae</taxon>
        <taxon>Proteinivorax</taxon>
    </lineage>
</organism>
<reference evidence="8" key="2">
    <citation type="submission" date="2024-06" db="EMBL/GenBank/DDBJ databases">
        <authorList>
            <person name="Petrova K.O."/>
            <person name="Toshchakov S.V."/>
            <person name="Boltjanskaja Y.V."/>
            <person name="Kevbrin V.V."/>
        </authorList>
    </citation>
    <scope>NUCLEOTIDE SEQUENCE</scope>
    <source>
        <strain evidence="8">Z-710</strain>
    </source>
</reference>
<feature type="domain" description="NTF2-like N-terminal transpeptidase" evidence="7">
    <location>
        <begin position="27"/>
        <end position="154"/>
    </location>
</feature>
<dbReference type="InterPro" id="IPR050515">
    <property type="entry name" value="Beta-lactam/transpept"/>
</dbReference>
<dbReference type="InterPro" id="IPR036138">
    <property type="entry name" value="PBP_dimer_sf"/>
</dbReference>
<dbReference type="Pfam" id="PF00905">
    <property type="entry name" value="Transpeptidase"/>
    <property type="match status" value="1"/>
</dbReference>
<evidence type="ECO:0000259" key="6">
    <source>
        <dbReference type="Pfam" id="PF03717"/>
    </source>
</evidence>
<evidence type="ECO:0000313" key="8">
    <source>
        <dbReference type="EMBL" id="XCI28527.1"/>
    </source>
</evidence>
<keyword evidence="3" id="KW-0472">Membrane</keyword>
<dbReference type="GO" id="GO:0008658">
    <property type="term" value="F:penicillin binding"/>
    <property type="evidence" value="ECO:0007669"/>
    <property type="project" value="InterPro"/>
</dbReference>
<dbReference type="RefSeq" id="WP_353893081.1">
    <property type="nucleotide sequence ID" value="NZ_CP159485.1"/>
</dbReference>
<dbReference type="Gene3D" id="3.90.1310.10">
    <property type="entry name" value="Penicillin-binding protein 2a (Domain 2)"/>
    <property type="match status" value="1"/>
</dbReference>
<feature type="domain" description="Penicillin-binding protein transpeptidase" evidence="5">
    <location>
        <begin position="363"/>
        <end position="659"/>
    </location>
</feature>
<dbReference type="InterPro" id="IPR012338">
    <property type="entry name" value="Beta-lactam/transpept-like"/>
</dbReference>
<dbReference type="SUPFAM" id="SSF56519">
    <property type="entry name" value="Penicillin binding protein dimerisation domain"/>
    <property type="match status" value="1"/>
</dbReference>
<dbReference type="InterPro" id="IPR007887">
    <property type="entry name" value="MecA_N"/>
</dbReference>
<evidence type="ECO:0000259" key="5">
    <source>
        <dbReference type="Pfam" id="PF00905"/>
    </source>
</evidence>
<dbReference type="GO" id="GO:0071555">
    <property type="term" value="P:cell wall organization"/>
    <property type="evidence" value="ECO:0007669"/>
    <property type="project" value="TreeGrafter"/>
</dbReference>
<feature type="signal peptide" evidence="4">
    <location>
        <begin position="1"/>
        <end position="20"/>
    </location>
</feature>
<dbReference type="GO" id="GO:0005886">
    <property type="term" value="C:plasma membrane"/>
    <property type="evidence" value="ECO:0007669"/>
    <property type="project" value="TreeGrafter"/>
</dbReference>
<evidence type="ECO:0000259" key="7">
    <source>
        <dbReference type="Pfam" id="PF05223"/>
    </source>
</evidence>
<dbReference type="GO" id="GO:0046677">
    <property type="term" value="P:response to antibiotic"/>
    <property type="evidence" value="ECO:0007669"/>
    <property type="project" value="InterPro"/>
</dbReference>
<sequence length="674" mass="75581">MGKRKMLIICFVLGVTVLMGCSSEDLNPEHTLESYIESWSNHHYDEMLTLLNQSSFNLVNSQEWVFEKRYQNIYRDLGIDEISVEFEVKDFKEEGIDLDEIVEITYPVNVEMNSLAGEINYKTEVELVKEKDEEDEEKWYVVWHPSHLLKGLTKPTDKIRIQTNQPNRGEIYDRNGEGLAVNGKVLQASIVPEATDDLEHTATQFAQILDLDEDRVKNLANQYSHRPDWAAPIQNLPLGDPRVDKLLEIPGVLVNQIDGRQYPYGDITGHLIGHIGPITAEELEERQGQGYGSSSMIGKNSLELVLEEKLRGVPGAVISVSDENGDNSQVVAESDPVDGEDINLSIDISIQQKLVNALDGEMGAGVSMNPKTGEVLAMVSEPAFDSNLRYLRLPDPKAKDLEDTSILFERRFQNRYSPGSVFKPFTAIMGLEEETLDPEEKLNIQGRRWQRDSSWGGYHITRVSDKVNQVDLNTAMMFSDNIYFAKQALNLGEESLEEWAEKFGFGDTMDFLFPMYTSSLSNDGISSEILLADTGYGQGQMQISPLHLTAMYTTFVNDGTMINPTLLSNAQTEAFAADISSVETAFIVLDSLIEVVENKDGTAYRSNPGHSRKIAGKTGTAELKENFKDKDGDILGWYISFDHEKKDVLTTIMVHNHGSSVAVDMANNFWKTID</sequence>